<evidence type="ECO:0000256" key="3">
    <source>
        <dbReference type="ARBA" id="ARBA00022722"/>
    </source>
</evidence>
<dbReference type="GO" id="GO:0003676">
    <property type="term" value="F:nucleic acid binding"/>
    <property type="evidence" value="ECO:0007669"/>
    <property type="project" value="InterPro"/>
</dbReference>
<dbReference type="PROSITE" id="PS50994">
    <property type="entry name" value="INTEGRASE"/>
    <property type="match status" value="1"/>
</dbReference>
<dbReference type="PROSITE" id="PS00141">
    <property type="entry name" value="ASP_PROTEASE"/>
    <property type="match status" value="1"/>
</dbReference>
<dbReference type="Gene3D" id="3.30.70.270">
    <property type="match status" value="1"/>
</dbReference>
<evidence type="ECO:0000256" key="5">
    <source>
        <dbReference type="ARBA" id="ARBA00022801"/>
    </source>
</evidence>
<keyword evidence="3" id="KW-0540">Nuclease</keyword>
<keyword evidence="1" id="KW-0808">Transferase</keyword>
<sequence length="1775" mass="205460">MDVDRALSDISTAETKIKKMAAAFEAALYAFTDSVDHLETPLNQDEEQKVSEHIEKAQELISRTEETLLDLLGRKQEILFAREHRESPEVTAPATKFELPRIAVPEFTGKAWQWDNFWELYNSTVHSQPLSDLQKFNYLLRSLKEDARESIARYQVTSANYGLAIDHLKSKYGRTSEIVTDLHRKLEKWTARSEKLKDQRKLLEQLMAITSQLTSKGQNLDNPWLISKVLSKFSENIQRQVLKEKVSIPEEEWTMGRQLRCLDEIIRQEEQIEEQLPTKPEKEIKPLKMRGQTDYRIVENTPFCFYCNGKNHWSTQCMKISDPKQRLEHLKATHKCINCGSQRHTSTECKSSGCKNCGKKHHTSICFKTNLQPPDQQKAKEGSRKKLATTRQNVACFENDHEPRSDSENTNEEDTNEDNTVLTVEEVGKETDEETRQIFLLSGVLRTKHPRTGNFVEVSVLLDTGADRSFIEVRLAQELDLPNLGTSTMKVSTFGARHPTNIECMKTQLRIWDSKENPHDLRLYAHSVLTKSHMQGTLDTRDLKFIRRKRINLCVPRNGKMAKPQVILGCDQLWRFIKFESTHFKLPSGLLLIPTLMGYMVSGTKILEHNESPRISSSVNMLCTEDGIDPWEEHWAEENISHSEREFSGPEKEEKEMVNAKVMENFNNSIEKRKEGYFVGLPFKEKHDFLPDNKVLALKRLEGILRSYKDQPEVIQQYHEVFQDQLRKHILEEVDETKDACNKRKHYLPHQPIVTPHKDTTKFRIVFDASAHYKDRPSLNDIVHQGPTILPKIYGILLRFRVGKYVLLSDVEKAFLQVHLHEDDRDVTRCLWPKDISKPLSQDNLVVYRFTRVTFGINASPFLLSGTILYHINHFVENQTLAEEIAANLYVDNLFVTADSVDEANAKYKALKDLFKDININLRAFVANDPDIMENIAEVDKASSLFPKVLGIPWNSLTDEFEPSIKIEGTSFVSKRNVAKQIASIYDPLGWFIPVLIKPKIFQQNLWKEHYDWDEPLKKEQIAQWKEIMRDLHDFHKRIPRQITVKSKTCTIVTYSDASALAMAACTYFVTDKQSYFLMAKSKLADSKRPTTTPKMEINAITIGARLTKNIYLSLKHCVVVEKIILLSDSEIALKWLQNSPEKRGVGQYVLNRVKEVHKIALELESQQVQVQFGYVDTKYNPADCATRGTSSKEFAQHLWWKGYSLDEIFQGTFISTLFSTPHDNGEEEHQAFLHTSVEEKERPQTREIINLSSYNSYTKVRRIMAYILRFLRNIFERLQPKLKNKLKENCPWIVLTHERFLSAKEIEIADLILIRNHQKTHFSTQYKKELNKNLNVKMDKDQVLRAYGRLNKSDLQDSAKNPIVVAPNSELSRLSGRYPRTIPQKCRSHNIGHSSKVLDSTIKRASEEHVGLDYFGPITVKDEKGNRSETYGCIFTCCVTRPLHLEVTPDGTTQKFLNAFRRFVARRGRPQSVTCDNAPIFRLGDQILNNAITTSPKDNEEITREMSDNLIEWNFITPYSPWKGGFYERLIQSVKQALTKTIGKRVLTMELLQTLLTEIEGCLNTRPLTYQESNLDDNIYTLRPIDFLQRDMNITLPTYKRVDDDDDSTYLPPNEAAHMETQLQTIKALQSSQLMTEKYWTVWRDYYLTALREQHRLHLNQKQGCGKIPNEGDIVLVSDPLLKRNHWKLAKVTKTVKSQDGAVREAEILCGKRLLRRPVNQLYPLEIEGNSEDTEKCHRKEEMNYMIYQNTDVIIYVHVGSKTKQQSIRQQTML</sequence>
<feature type="region of interest" description="Disordered" evidence="8">
    <location>
        <begin position="372"/>
        <end position="419"/>
    </location>
</feature>
<evidence type="ECO:0000313" key="11">
    <source>
        <dbReference type="Proteomes" id="UP000025227"/>
    </source>
</evidence>
<organism evidence="11 12">
    <name type="scientific">Haemonchus contortus</name>
    <name type="common">Barber pole worm</name>
    <dbReference type="NCBI Taxonomy" id="6289"/>
    <lineage>
        <taxon>Eukaryota</taxon>
        <taxon>Metazoa</taxon>
        <taxon>Ecdysozoa</taxon>
        <taxon>Nematoda</taxon>
        <taxon>Chromadorea</taxon>
        <taxon>Rhabditida</taxon>
        <taxon>Rhabditina</taxon>
        <taxon>Rhabditomorpha</taxon>
        <taxon>Strongyloidea</taxon>
        <taxon>Trichostrongylidae</taxon>
        <taxon>Haemonchus</taxon>
    </lineage>
</organism>
<name>A0A7I4YWZ2_HAECO</name>
<dbReference type="PROSITE" id="PS50175">
    <property type="entry name" value="ASP_PROT_RETROV"/>
    <property type="match status" value="1"/>
</dbReference>
<dbReference type="InterPro" id="IPR005312">
    <property type="entry name" value="DUF1759"/>
</dbReference>
<dbReference type="SUPFAM" id="SSF53098">
    <property type="entry name" value="Ribonuclease H-like"/>
    <property type="match status" value="1"/>
</dbReference>
<dbReference type="InterPro" id="IPR043128">
    <property type="entry name" value="Rev_trsase/Diguanyl_cyclase"/>
</dbReference>
<dbReference type="Gene3D" id="3.10.10.10">
    <property type="entry name" value="HIV Type 1 Reverse Transcriptase, subunit A, domain 1"/>
    <property type="match status" value="1"/>
</dbReference>
<dbReference type="InterPro" id="IPR008737">
    <property type="entry name" value="DUF1758"/>
</dbReference>
<dbReference type="WBParaSite" id="HCON_00143410-00001">
    <property type="protein sequence ID" value="HCON_00143410-00001"/>
    <property type="gene ID" value="HCON_00143410"/>
</dbReference>
<evidence type="ECO:0000256" key="2">
    <source>
        <dbReference type="ARBA" id="ARBA00022695"/>
    </source>
</evidence>
<keyword evidence="11" id="KW-1185">Reference proteome</keyword>
<dbReference type="Pfam" id="PF05380">
    <property type="entry name" value="Peptidase_A17"/>
    <property type="match status" value="1"/>
</dbReference>
<dbReference type="InterPro" id="IPR001995">
    <property type="entry name" value="Peptidase_A2_cat"/>
</dbReference>
<accession>A0A7I4YWZ2</accession>
<dbReference type="InterPro" id="IPR043502">
    <property type="entry name" value="DNA/RNA_pol_sf"/>
</dbReference>
<evidence type="ECO:0000256" key="8">
    <source>
        <dbReference type="SAM" id="MobiDB-lite"/>
    </source>
</evidence>
<dbReference type="InterPro" id="IPR008042">
    <property type="entry name" value="Retrotrans_Pao"/>
</dbReference>
<dbReference type="GO" id="GO:0004519">
    <property type="term" value="F:endonuclease activity"/>
    <property type="evidence" value="ECO:0007669"/>
    <property type="project" value="UniProtKB-KW"/>
</dbReference>
<dbReference type="SMART" id="SM00343">
    <property type="entry name" value="ZnF_C2HC"/>
    <property type="match status" value="2"/>
</dbReference>
<reference evidence="12" key="1">
    <citation type="submission" date="2020-12" db="UniProtKB">
        <authorList>
            <consortium name="WormBaseParasite"/>
        </authorList>
    </citation>
    <scope>IDENTIFICATION</scope>
    <source>
        <strain evidence="12">MHco3</strain>
    </source>
</reference>
<dbReference type="InterPro" id="IPR036397">
    <property type="entry name" value="RNaseH_sf"/>
</dbReference>
<dbReference type="OMA" id="FENDHEP"/>
<keyword evidence="6" id="KW-0695">RNA-directed DNA polymerase</keyword>
<dbReference type="InterPro" id="IPR040676">
    <property type="entry name" value="DUF5641"/>
</dbReference>
<dbReference type="Pfam" id="PF05585">
    <property type="entry name" value="DUF1758"/>
    <property type="match status" value="1"/>
</dbReference>
<keyword evidence="5" id="KW-0378">Hydrolase</keyword>
<protein>
    <submittedName>
        <fullName evidence="12">DUF1758 domain-containing protein</fullName>
    </submittedName>
</protein>
<proteinExistence type="predicted"/>
<dbReference type="SUPFAM" id="SSF56672">
    <property type="entry name" value="DNA/RNA polymerases"/>
    <property type="match status" value="1"/>
</dbReference>
<dbReference type="GO" id="GO:0003964">
    <property type="term" value="F:RNA-directed DNA polymerase activity"/>
    <property type="evidence" value="ECO:0007669"/>
    <property type="project" value="UniProtKB-KW"/>
</dbReference>
<dbReference type="InterPro" id="IPR001969">
    <property type="entry name" value="Aspartic_peptidase_AS"/>
</dbReference>
<dbReference type="Gene3D" id="2.40.70.10">
    <property type="entry name" value="Acid Proteases"/>
    <property type="match status" value="1"/>
</dbReference>
<evidence type="ECO:0000259" key="10">
    <source>
        <dbReference type="PROSITE" id="PS50994"/>
    </source>
</evidence>
<dbReference type="Pfam" id="PF00078">
    <property type="entry name" value="RVT_1"/>
    <property type="match status" value="1"/>
</dbReference>
<dbReference type="InterPro" id="IPR001878">
    <property type="entry name" value="Znf_CCHC"/>
</dbReference>
<dbReference type="GO" id="GO:0004190">
    <property type="term" value="F:aspartic-type endopeptidase activity"/>
    <property type="evidence" value="ECO:0007669"/>
    <property type="project" value="InterPro"/>
</dbReference>
<feature type="domain" description="Peptidase A2" evidence="9">
    <location>
        <begin position="458"/>
        <end position="472"/>
    </location>
</feature>
<evidence type="ECO:0000256" key="4">
    <source>
        <dbReference type="ARBA" id="ARBA00022759"/>
    </source>
</evidence>
<dbReference type="InterPro" id="IPR012337">
    <property type="entry name" value="RNaseH-like_sf"/>
</dbReference>
<dbReference type="Proteomes" id="UP000025227">
    <property type="component" value="Unplaced"/>
</dbReference>
<feature type="coiled-coil region" evidence="7">
    <location>
        <begin position="179"/>
        <end position="206"/>
    </location>
</feature>
<dbReference type="GO" id="GO:0008270">
    <property type="term" value="F:zinc ion binding"/>
    <property type="evidence" value="ECO:0007669"/>
    <property type="project" value="InterPro"/>
</dbReference>
<feature type="coiled-coil region" evidence="7">
    <location>
        <begin position="43"/>
        <end position="74"/>
    </location>
</feature>
<evidence type="ECO:0000256" key="7">
    <source>
        <dbReference type="SAM" id="Coils"/>
    </source>
</evidence>
<evidence type="ECO:0000256" key="6">
    <source>
        <dbReference type="ARBA" id="ARBA00022918"/>
    </source>
</evidence>
<dbReference type="Gene3D" id="3.30.420.10">
    <property type="entry name" value="Ribonuclease H-like superfamily/Ribonuclease H"/>
    <property type="match status" value="1"/>
</dbReference>
<dbReference type="GO" id="GO:0006508">
    <property type="term" value="P:proteolysis"/>
    <property type="evidence" value="ECO:0007669"/>
    <property type="project" value="InterPro"/>
</dbReference>
<dbReference type="InterPro" id="IPR021109">
    <property type="entry name" value="Peptidase_aspartic_dom_sf"/>
</dbReference>
<keyword evidence="4" id="KW-0255">Endonuclease</keyword>
<dbReference type="GO" id="GO:0042575">
    <property type="term" value="C:DNA polymerase complex"/>
    <property type="evidence" value="ECO:0007669"/>
    <property type="project" value="UniProtKB-ARBA"/>
</dbReference>
<dbReference type="OrthoDB" id="5984724at2759"/>
<dbReference type="InterPro" id="IPR000477">
    <property type="entry name" value="RT_dom"/>
</dbReference>
<dbReference type="Pfam" id="PF03564">
    <property type="entry name" value="DUF1759"/>
    <property type="match status" value="1"/>
</dbReference>
<dbReference type="PANTHER" id="PTHR47331:SF1">
    <property type="entry name" value="GAG-LIKE PROTEIN"/>
    <property type="match status" value="1"/>
</dbReference>
<feature type="compositionally biased region" description="Basic and acidic residues" evidence="8">
    <location>
        <begin position="398"/>
        <end position="407"/>
    </location>
</feature>
<keyword evidence="2" id="KW-0548">Nucleotidyltransferase</keyword>
<keyword evidence="7" id="KW-0175">Coiled coil</keyword>
<dbReference type="GO" id="GO:0015074">
    <property type="term" value="P:DNA integration"/>
    <property type="evidence" value="ECO:0007669"/>
    <property type="project" value="InterPro"/>
</dbReference>
<dbReference type="InterPro" id="IPR001584">
    <property type="entry name" value="Integrase_cat-core"/>
</dbReference>
<dbReference type="PANTHER" id="PTHR47331">
    <property type="entry name" value="PHD-TYPE DOMAIN-CONTAINING PROTEIN"/>
    <property type="match status" value="1"/>
</dbReference>
<dbReference type="Pfam" id="PF18701">
    <property type="entry name" value="DUF5641"/>
    <property type="match status" value="1"/>
</dbReference>
<feature type="domain" description="Integrase catalytic" evidence="10">
    <location>
        <begin position="1403"/>
        <end position="1593"/>
    </location>
</feature>
<evidence type="ECO:0000259" key="9">
    <source>
        <dbReference type="PROSITE" id="PS50175"/>
    </source>
</evidence>
<evidence type="ECO:0000256" key="1">
    <source>
        <dbReference type="ARBA" id="ARBA00022679"/>
    </source>
</evidence>
<evidence type="ECO:0000313" key="12">
    <source>
        <dbReference type="WBParaSite" id="HCON_00143410-00001"/>
    </source>
</evidence>